<feature type="compositionally biased region" description="Gly residues" evidence="8">
    <location>
        <begin position="11"/>
        <end position="20"/>
    </location>
</feature>
<comment type="caution">
    <text evidence="10">The sequence shown here is derived from an EMBL/GenBank/DDBJ whole genome shotgun (WGS) entry which is preliminary data.</text>
</comment>
<dbReference type="InterPro" id="IPR000515">
    <property type="entry name" value="MetI-like"/>
</dbReference>
<keyword evidence="2 7" id="KW-0813">Transport</keyword>
<evidence type="ECO:0000256" key="8">
    <source>
        <dbReference type="SAM" id="MobiDB-lite"/>
    </source>
</evidence>
<dbReference type="Proteomes" id="UP000281594">
    <property type="component" value="Unassembled WGS sequence"/>
</dbReference>
<name>A0A0A0NMM9_STRRN</name>
<dbReference type="eggNOG" id="COG0395">
    <property type="taxonomic scope" value="Bacteria"/>
</dbReference>
<feature type="transmembrane region" description="Helical" evidence="7">
    <location>
        <begin position="72"/>
        <end position="93"/>
    </location>
</feature>
<feature type="transmembrane region" description="Helical" evidence="7">
    <location>
        <begin position="172"/>
        <end position="194"/>
    </location>
</feature>
<keyword evidence="4 7" id="KW-0812">Transmembrane</keyword>
<feature type="region of interest" description="Disordered" evidence="8">
    <location>
        <begin position="1"/>
        <end position="63"/>
    </location>
</feature>
<dbReference type="PANTHER" id="PTHR43744">
    <property type="entry name" value="ABC TRANSPORTER PERMEASE PROTEIN MG189-RELATED-RELATED"/>
    <property type="match status" value="1"/>
</dbReference>
<evidence type="ECO:0000313" key="10">
    <source>
        <dbReference type="EMBL" id="RLV78413.1"/>
    </source>
</evidence>
<keyword evidence="6 7" id="KW-0472">Membrane</keyword>
<comment type="similarity">
    <text evidence="7">Belongs to the binding-protein-dependent transport system permease family.</text>
</comment>
<evidence type="ECO:0000256" key="7">
    <source>
        <dbReference type="RuleBase" id="RU363032"/>
    </source>
</evidence>
<reference evidence="10 11" key="1">
    <citation type="journal article" date="2018" name="J. Biol. Chem.">
        <title>Discovery of the actinoplanic acid pathway in Streptomyces rapamycinicus reveals a genetically conserved synergism with rapamycin.</title>
        <authorList>
            <person name="Mrak P."/>
            <person name="Krastel P."/>
            <person name="Pivk Lukancic P."/>
            <person name="Tao J."/>
            <person name="Pistorius D."/>
            <person name="Moore C.M."/>
        </authorList>
    </citation>
    <scope>NUCLEOTIDE SEQUENCE [LARGE SCALE GENOMIC DNA]</scope>
    <source>
        <strain evidence="10 11">NRRL 5491</strain>
    </source>
</reference>
<dbReference type="GO" id="GO:0005886">
    <property type="term" value="C:plasma membrane"/>
    <property type="evidence" value="ECO:0007669"/>
    <property type="project" value="UniProtKB-SubCell"/>
</dbReference>
<dbReference type="Gene3D" id="1.10.3720.10">
    <property type="entry name" value="MetI-like"/>
    <property type="match status" value="1"/>
</dbReference>
<dbReference type="PANTHER" id="PTHR43744:SF12">
    <property type="entry name" value="ABC TRANSPORTER PERMEASE PROTEIN MG189-RELATED"/>
    <property type="match status" value="1"/>
</dbReference>
<dbReference type="RefSeq" id="WP_020871901.1">
    <property type="nucleotide sequence ID" value="NC_022785.1"/>
</dbReference>
<accession>A0A0A0NMM9</accession>
<feature type="transmembrane region" description="Helical" evidence="7">
    <location>
        <begin position="206"/>
        <end position="229"/>
    </location>
</feature>
<evidence type="ECO:0000256" key="4">
    <source>
        <dbReference type="ARBA" id="ARBA00022692"/>
    </source>
</evidence>
<dbReference type="STRING" id="1343740.M271_35070"/>
<dbReference type="CDD" id="cd06261">
    <property type="entry name" value="TM_PBP2"/>
    <property type="match status" value="1"/>
</dbReference>
<dbReference type="GO" id="GO:0055085">
    <property type="term" value="P:transmembrane transport"/>
    <property type="evidence" value="ECO:0007669"/>
    <property type="project" value="InterPro"/>
</dbReference>
<dbReference type="AlphaFoldDB" id="A0A0A0NMM9"/>
<dbReference type="SUPFAM" id="SSF161098">
    <property type="entry name" value="MetI-like"/>
    <property type="match status" value="1"/>
</dbReference>
<evidence type="ECO:0000313" key="11">
    <source>
        <dbReference type="Proteomes" id="UP000281594"/>
    </source>
</evidence>
<gene>
    <name evidence="10" type="ORF">D3C57_108550</name>
</gene>
<organism evidence="10 11">
    <name type="scientific">Streptomyces rapamycinicus (strain ATCC 29253 / DSM 41530 / NRRL 5491 / AYB-994)</name>
    <name type="common">Streptomyces hygroscopicus (strain ATCC 29253)</name>
    <dbReference type="NCBI Taxonomy" id="1343740"/>
    <lineage>
        <taxon>Bacteria</taxon>
        <taxon>Bacillati</taxon>
        <taxon>Actinomycetota</taxon>
        <taxon>Actinomycetes</taxon>
        <taxon>Kitasatosporales</taxon>
        <taxon>Streptomycetaceae</taxon>
        <taxon>Streptomyces</taxon>
        <taxon>Streptomyces violaceusniger group</taxon>
    </lineage>
</organism>
<feature type="transmembrane region" description="Helical" evidence="7">
    <location>
        <begin position="306"/>
        <end position="328"/>
    </location>
</feature>
<feature type="transmembrane region" description="Helical" evidence="7">
    <location>
        <begin position="250"/>
        <end position="271"/>
    </location>
</feature>
<keyword evidence="3" id="KW-1003">Cell membrane</keyword>
<dbReference type="Pfam" id="PF00528">
    <property type="entry name" value="BPD_transp_1"/>
    <property type="match status" value="1"/>
</dbReference>
<dbReference type="PROSITE" id="PS50928">
    <property type="entry name" value="ABC_TM1"/>
    <property type="match status" value="1"/>
</dbReference>
<evidence type="ECO:0000256" key="1">
    <source>
        <dbReference type="ARBA" id="ARBA00004651"/>
    </source>
</evidence>
<dbReference type="InterPro" id="IPR035906">
    <property type="entry name" value="MetI-like_sf"/>
</dbReference>
<evidence type="ECO:0000256" key="6">
    <source>
        <dbReference type="ARBA" id="ARBA00023136"/>
    </source>
</evidence>
<feature type="transmembrane region" description="Helical" evidence="7">
    <location>
        <begin position="139"/>
        <end position="160"/>
    </location>
</feature>
<keyword evidence="5 7" id="KW-1133">Transmembrane helix</keyword>
<sequence>MSEANDPTGGVVAGEPGGPTDGVADGAADGPRDGATHGGPEAAAPPGDRPGAGRRRAAKGREGLEPPLRHRIITASLLTVAALYFLTPVYWLVVSSTKSSSDLFGTFGFWFHDPHPLDYLHRVLTYDDGIYVRWFANSLMYAGVGALVATLLSAAAGYALAKYRFPGREGIFNVILAGVLIPGTALALPLYLLFSEIGLANTYWAVLIPSVVSPFGVYLCRIYAAAAVPDSLLEAARIDGAGEARIFSTLGLRLMTPALVTVFLFQFVHIWNNFFLPLVMLSDSDLYPIQLGLTSWQGYADRQPELYQYTVGGAFLSVLPLMVLMGVLQRYWRTGLTEGSVKA</sequence>
<evidence type="ECO:0000259" key="9">
    <source>
        <dbReference type="PROSITE" id="PS50928"/>
    </source>
</evidence>
<proteinExistence type="inferred from homology"/>
<evidence type="ECO:0000256" key="3">
    <source>
        <dbReference type="ARBA" id="ARBA00022475"/>
    </source>
</evidence>
<protein>
    <submittedName>
        <fullName evidence="10">ABC-type transporter, integral membrane subunit</fullName>
    </submittedName>
</protein>
<feature type="domain" description="ABC transmembrane type-1" evidence="9">
    <location>
        <begin position="135"/>
        <end position="328"/>
    </location>
</feature>
<dbReference type="EMBL" id="QYCY01000001">
    <property type="protein sequence ID" value="RLV78413.1"/>
    <property type="molecule type" value="Genomic_DNA"/>
</dbReference>
<comment type="subcellular location">
    <subcellularLocation>
        <location evidence="1 7">Cell membrane</location>
        <topology evidence="1 7">Multi-pass membrane protein</topology>
    </subcellularLocation>
</comment>
<dbReference type="HOGENOM" id="CLU_016047_1_1_11"/>
<evidence type="ECO:0000256" key="2">
    <source>
        <dbReference type="ARBA" id="ARBA00022448"/>
    </source>
</evidence>
<dbReference type="KEGG" id="src:M271_35070"/>
<evidence type="ECO:0000256" key="5">
    <source>
        <dbReference type="ARBA" id="ARBA00022989"/>
    </source>
</evidence>